<keyword evidence="1" id="KW-1185">Reference proteome</keyword>
<protein>
    <submittedName>
        <fullName evidence="2">Uncharacterized protein</fullName>
    </submittedName>
</protein>
<reference evidence="2" key="1">
    <citation type="submission" date="2022-11" db="UniProtKB">
        <authorList>
            <consortium name="WormBaseParasite"/>
        </authorList>
    </citation>
    <scope>IDENTIFICATION</scope>
</reference>
<evidence type="ECO:0000313" key="1">
    <source>
        <dbReference type="Proteomes" id="UP000887540"/>
    </source>
</evidence>
<sequence>MATLKETPRFVDECIRSHFVEFIFNKSFNGDIFKDPTIFSSNQATKLEITLEEGWSDDLDPYYMDDYVFAGFIYAPINKNRYWFFATLQHVYLYIDALITKVNEIFQSTPNPKLLFKRVELWDCHEHFGGIHEFIEVTKSLKGYME</sequence>
<dbReference type="Proteomes" id="UP000887540">
    <property type="component" value="Unplaced"/>
</dbReference>
<proteinExistence type="predicted"/>
<accession>A0A914D5W7</accession>
<dbReference type="WBParaSite" id="ACRNAN_scaffold18309.g10977.t1">
    <property type="protein sequence ID" value="ACRNAN_scaffold18309.g10977.t1"/>
    <property type="gene ID" value="ACRNAN_scaffold18309.g10977"/>
</dbReference>
<dbReference type="AlphaFoldDB" id="A0A914D5W7"/>
<organism evidence="1 2">
    <name type="scientific">Acrobeloides nanus</name>
    <dbReference type="NCBI Taxonomy" id="290746"/>
    <lineage>
        <taxon>Eukaryota</taxon>
        <taxon>Metazoa</taxon>
        <taxon>Ecdysozoa</taxon>
        <taxon>Nematoda</taxon>
        <taxon>Chromadorea</taxon>
        <taxon>Rhabditida</taxon>
        <taxon>Tylenchina</taxon>
        <taxon>Cephalobomorpha</taxon>
        <taxon>Cephaloboidea</taxon>
        <taxon>Cephalobidae</taxon>
        <taxon>Acrobeloides</taxon>
    </lineage>
</organism>
<evidence type="ECO:0000313" key="2">
    <source>
        <dbReference type="WBParaSite" id="ACRNAN_scaffold18309.g10977.t1"/>
    </source>
</evidence>
<name>A0A914D5W7_9BILA</name>